<evidence type="ECO:0000313" key="2">
    <source>
        <dbReference type="EMBL" id="QFR42627.1"/>
    </source>
</evidence>
<dbReference type="RefSeq" id="WP_152298695.1">
    <property type="nucleotide sequence ID" value="NZ_CP041166.1"/>
</dbReference>
<feature type="domain" description="Helix-hairpin-helix DNA-binding motif class 1" evidence="1">
    <location>
        <begin position="26"/>
        <end position="45"/>
    </location>
</feature>
<dbReference type="AlphaFoldDB" id="A0AAJ4A2C2"/>
<dbReference type="SUPFAM" id="SSF47781">
    <property type="entry name" value="RuvA domain 2-like"/>
    <property type="match status" value="1"/>
</dbReference>
<feature type="domain" description="Helix-hairpin-helix DNA-binding motif class 1" evidence="1">
    <location>
        <begin position="56"/>
        <end position="75"/>
    </location>
</feature>
<dbReference type="InterPro" id="IPR010994">
    <property type="entry name" value="RuvA_2-like"/>
</dbReference>
<dbReference type="Gene3D" id="1.10.150.280">
    <property type="entry name" value="AF1531-like domain"/>
    <property type="match status" value="1"/>
</dbReference>
<dbReference type="EMBL" id="CP041166">
    <property type="protein sequence ID" value="QFR42627.1"/>
    <property type="molecule type" value="Genomic_DNA"/>
</dbReference>
<dbReference type="InterPro" id="IPR004509">
    <property type="entry name" value="Competence_ComEA_HhH"/>
</dbReference>
<dbReference type="NCBIfam" id="TIGR00426">
    <property type="entry name" value="competence protein ComEA helix-hairpin-helix repeat region"/>
    <property type="match status" value="1"/>
</dbReference>
<dbReference type="InterPro" id="IPR051675">
    <property type="entry name" value="Endo/Exo/Phosphatase_dom_1"/>
</dbReference>
<sequence length="83" mass="9160">MKLLSLLIIGAALCFGAVDINKADKDELMNINGVGEAKASAIIEYRKKHNCFSSIEELKEVKGFGDKMLEKNRNNITASKCKK</sequence>
<protein>
    <submittedName>
        <fullName evidence="2">Helix-hairpin-helix domain-containing protein</fullName>
    </submittedName>
</protein>
<dbReference type="GO" id="GO:0006281">
    <property type="term" value="P:DNA repair"/>
    <property type="evidence" value="ECO:0007669"/>
    <property type="project" value="InterPro"/>
</dbReference>
<dbReference type="PANTHER" id="PTHR21180">
    <property type="entry name" value="ENDONUCLEASE/EXONUCLEASE/PHOSPHATASE FAMILY DOMAIN-CONTAINING PROTEIN 1"/>
    <property type="match status" value="1"/>
</dbReference>
<proteinExistence type="predicted"/>
<keyword evidence="3" id="KW-1185">Reference proteome</keyword>
<accession>A0AAJ4A2C2</accession>
<dbReference type="KEGG" id="suln:FJR47_01315"/>
<evidence type="ECO:0000313" key="3">
    <source>
        <dbReference type="Proteomes" id="UP000326061"/>
    </source>
</evidence>
<dbReference type="GO" id="GO:0003677">
    <property type="term" value="F:DNA binding"/>
    <property type="evidence" value="ECO:0007669"/>
    <property type="project" value="InterPro"/>
</dbReference>
<organism evidence="2 3">
    <name type="scientific">Sulfurimonas xiamenensis</name>
    <dbReference type="NCBI Taxonomy" id="2590021"/>
    <lineage>
        <taxon>Bacteria</taxon>
        <taxon>Pseudomonadati</taxon>
        <taxon>Campylobacterota</taxon>
        <taxon>Epsilonproteobacteria</taxon>
        <taxon>Campylobacterales</taxon>
        <taxon>Sulfurimonadaceae</taxon>
        <taxon>Sulfurimonas</taxon>
    </lineage>
</organism>
<dbReference type="Pfam" id="PF12836">
    <property type="entry name" value="HHH_3"/>
    <property type="match status" value="1"/>
</dbReference>
<dbReference type="InterPro" id="IPR003583">
    <property type="entry name" value="Hlx-hairpin-Hlx_DNA-bd_motif"/>
</dbReference>
<evidence type="ECO:0000259" key="1">
    <source>
        <dbReference type="SMART" id="SM00278"/>
    </source>
</evidence>
<name>A0AAJ4A2C2_9BACT</name>
<dbReference type="GO" id="GO:0015627">
    <property type="term" value="C:type II protein secretion system complex"/>
    <property type="evidence" value="ECO:0007669"/>
    <property type="project" value="TreeGrafter"/>
</dbReference>
<reference evidence="3" key="1">
    <citation type="submission" date="2019-06" db="EMBL/GenBank/DDBJ databases">
        <title>Sulfurimonas gotlandica sp. nov., a chemoautotrophic and psychrotolerant epsilonproteobacterium isolated from a pelagic redoxcline, and an emended description of the genus Sulfurimonas.</title>
        <authorList>
            <person name="Wang S."/>
            <person name="Jiang L."/>
            <person name="Shao Z."/>
        </authorList>
    </citation>
    <scope>NUCLEOTIDE SEQUENCE [LARGE SCALE GENOMIC DNA]</scope>
    <source>
        <strain evidence="3">1-1N</strain>
    </source>
</reference>
<gene>
    <name evidence="2" type="ORF">FJR47_01315</name>
</gene>
<dbReference type="PANTHER" id="PTHR21180:SF32">
    <property type="entry name" value="ENDONUCLEASE_EXONUCLEASE_PHOSPHATASE FAMILY DOMAIN-CONTAINING PROTEIN 1"/>
    <property type="match status" value="1"/>
</dbReference>
<dbReference type="SMART" id="SM00278">
    <property type="entry name" value="HhH1"/>
    <property type="match status" value="2"/>
</dbReference>
<dbReference type="GO" id="GO:0015628">
    <property type="term" value="P:protein secretion by the type II secretion system"/>
    <property type="evidence" value="ECO:0007669"/>
    <property type="project" value="TreeGrafter"/>
</dbReference>
<dbReference type="Proteomes" id="UP000326061">
    <property type="component" value="Chromosome"/>
</dbReference>